<gene>
    <name evidence="2" type="ORF">INT48_000873</name>
</gene>
<reference evidence="2" key="1">
    <citation type="submission" date="2021-01" db="EMBL/GenBank/DDBJ databases">
        <title>Metabolic potential, ecology and presence of endohyphal bacteria is reflected in genomic diversity of Mucoromycotina.</title>
        <authorList>
            <person name="Muszewska A."/>
            <person name="Okrasinska A."/>
            <person name="Steczkiewicz K."/>
            <person name="Drgas O."/>
            <person name="Orlowska M."/>
            <person name="Perlinska-Lenart U."/>
            <person name="Aleksandrzak-Piekarczyk T."/>
            <person name="Szatraj K."/>
            <person name="Zielenkiewicz U."/>
            <person name="Pilsyk S."/>
            <person name="Malc E."/>
            <person name="Mieczkowski P."/>
            <person name="Kruszewska J.S."/>
            <person name="Biernat P."/>
            <person name="Pawlowska J."/>
        </authorList>
    </citation>
    <scope>NUCLEOTIDE SEQUENCE</scope>
    <source>
        <strain evidence="2">WA0000018081</strain>
    </source>
</reference>
<dbReference type="Proteomes" id="UP000613177">
    <property type="component" value="Unassembled WGS sequence"/>
</dbReference>
<evidence type="ECO:0000313" key="2">
    <source>
        <dbReference type="EMBL" id="KAG2236573.1"/>
    </source>
</evidence>
<feature type="compositionally biased region" description="Basic residues" evidence="1">
    <location>
        <begin position="1"/>
        <end position="10"/>
    </location>
</feature>
<evidence type="ECO:0000313" key="3">
    <source>
        <dbReference type="Proteomes" id="UP000613177"/>
    </source>
</evidence>
<keyword evidence="3" id="KW-1185">Reference proteome</keyword>
<proteinExistence type="predicted"/>
<comment type="caution">
    <text evidence="2">The sequence shown here is derived from an EMBL/GenBank/DDBJ whole genome shotgun (WGS) entry which is preliminary data.</text>
</comment>
<name>A0A8H7W1K7_9FUNG</name>
<feature type="compositionally biased region" description="Basic and acidic residues" evidence="1">
    <location>
        <begin position="11"/>
        <end position="21"/>
    </location>
</feature>
<feature type="region of interest" description="Disordered" evidence="1">
    <location>
        <begin position="1"/>
        <end position="98"/>
    </location>
</feature>
<evidence type="ECO:0000256" key="1">
    <source>
        <dbReference type="SAM" id="MobiDB-lite"/>
    </source>
</evidence>
<feature type="compositionally biased region" description="Basic and acidic residues" evidence="1">
    <location>
        <begin position="227"/>
        <end position="237"/>
    </location>
</feature>
<organism evidence="2 3">
    <name type="scientific">Thamnidium elegans</name>
    <dbReference type="NCBI Taxonomy" id="101142"/>
    <lineage>
        <taxon>Eukaryota</taxon>
        <taxon>Fungi</taxon>
        <taxon>Fungi incertae sedis</taxon>
        <taxon>Mucoromycota</taxon>
        <taxon>Mucoromycotina</taxon>
        <taxon>Mucoromycetes</taxon>
        <taxon>Mucorales</taxon>
        <taxon>Mucorineae</taxon>
        <taxon>Mucoraceae</taxon>
        <taxon>Thamnidium</taxon>
    </lineage>
</organism>
<feature type="compositionally biased region" description="Basic and acidic residues" evidence="1">
    <location>
        <begin position="246"/>
        <end position="261"/>
    </location>
</feature>
<accession>A0A8H7W1K7</accession>
<protein>
    <submittedName>
        <fullName evidence="2">Uncharacterized protein</fullName>
    </submittedName>
</protein>
<dbReference type="AlphaFoldDB" id="A0A8H7W1K7"/>
<feature type="region of interest" description="Disordered" evidence="1">
    <location>
        <begin position="329"/>
        <end position="363"/>
    </location>
</feature>
<sequence>MSPISRKKKHIADASNKKIDSYFKPMPKTKRKIEHDENCQENVRPSPSPPNSQQQQPLKAFGEKKFGLRFDRENIGSSSSSKPFGLSRKDRENNGCKTFGTTNALMWQKFDRQPLREKSIKPVNTLKSNSIISKPVQTTFNVLSDKDIENGLEDSLGTLKRTDDDGELNTQYIEESDTLDSNYSIKSPLYYPSDNDTNDTFKTYADEDQISESTAGDDITNSDEFDTQEKIDVYRDYDEPETFKVYVDKDDSSSQEKIDVYRDDDEPETFNVYVDKDESSSQKKIEVYRDDDELETFNVYVDKDKSNSKDVCDSNPESTTTFEVYVDPDLRKVIEEQQPAKTSDSKASPSTEEPKKSPLHVQSCCSIPDFFSDDEDKEDSGSTFGFKGVFDEEEDVFDYGSIPVQTEEFSIDGGSVDSLGPVPEFKEPIAPIFSSHYKQLLKEHPEDA</sequence>
<feature type="region of interest" description="Disordered" evidence="1">
    <location>
        <begin position="190"/>
        <end position="266"/>
    </location>
</feature>
<feature type="compositionally biased region" description="Polar residues" evidence="1">
    <location>
        <begin position="339"/>
        <end position="351"/>
    </location>
</feature>
<feature type="compositionally biased region" description="Basic and acidic residues" evidence="1">
    <location>
        <begin position="61"/>
        <end position="74"/>
    </location>
</feature>
<dbReference type="EMBL" id="JAEPRE010000016">
    <property type="protein sequence ID" value="KAG2236573.1"/>
    <property type="molecule type" value="Genomic_DNA"/>
</dbReference>